<keyword evidence="1 3" id="KW-0378">Hydrolase</keyword>
<protein>
    <submittedName>
        <fullName evidence="3">Alpha/Beta hydrolase protein</fullName>
    </submittedName>
</protein>
<accession>A0A5N5WZU0</accession>
<dbReference type="EMBL" id="ML732240">
    <property type="protein sequence ID" value="KAB8072754.1"/>
    <property type="molecule type" value="Genomic_DNA"/>
</dbReference>
<dbReference type="PANTHER" id="PTHR42977">
    <property type="entry name" value="HYDROLASE-RELATED"/>
    <property type="match status" value="1"/>
</dbReference>
<dbReference type="GO" id="GO:0004301">
    <property type="term" value="F:epoxide hydrolase activity"/>
    <property type="evidence" value="ECO:0007669"/>
    <property type="project" value="TreeGrafter"/>
</dbReference>
<dbReference type="InterPro" id="IPR029058">
    <property type="entry name" value="AB_hydrolase_fold"/>
</dbReference>
<evidence type="ECO:0000256" key="1">
    <source>
        <dbReference type="ARBA" id="ARBA00022801"/>
    </source>
</evidence>
<proteinExistence type="predicted"/>
<dbReference type="OrthoDB" id="4523824at2759"/>
<evidence type="ECO:0000259" key="2">
    <source>
        <dbReference type="Pfam" id="PF00561"/>
    </source>
</evidence>
<reference evidence="3 4" key="1">
    <citation type="submission" date="2019-04" db="EMBL/GenBank/DDBJ databases">
        <title>Friends and foes A comparative genomics study of 23 Aspergillus species from section Flavi.</title>
        <authorList>
            <consortium name="DOE Joint Genome Institute"/>
            <person name="Kjaerbolling I."/>
            <person name="Vesth T."/>
            <person name="Frisvad J.C."/>
            <person name="Nybo J.L."/>
            <person name="Theobald S."/>
            <person name="Kildgaard S."/>
            <person name="Isbrandt T."/>
            <person name="Kuo A."/>
            <person name="Sato A."/>
            <person name="Lyhne E.K."/>
            <person name="Kogle M.E."/>
            <person name="Wiebenga A."/>
            <person name="Kun R.S."/>
            <person name="Lubbers R.J."/>
            <person name="Makela M.R."/>
            <person name="Barry K."/>
            <person name="Chovatia M."/>
            <person name="Clum A."/>
            <person name="Daum C."/>
            <person name="Haridas S."/>
            <person name="He G."/>
            <person name="LaButti K."/>
            <person name="Lipzen A."/>
            <person name="Mondo S."/>
            <person name="Riley R."/>
            <person name="Salamov A."/>
            <person name="Simmons B.A."/>
            <person name="Magnuson J.K."/>
            <person name="Henrissat B."/>
            <person name="Mortensen U.H."/>
            <person name="Larsen T.O."/>
            <person name="Devries R.P."/>
            <person name="Grigoriev I.V."/>
            <person name="Machida M."/>
            <person name="Baker S.E."/>
            <person name="Andersen M.R."/>
        </authorList>
    </citation>
    <scope>NUCLEOTIDE SEQUENCE [LARGE SCALE GENOMIC DNA]</scope>
    <source>
        <strain evidence="3 4">CBS 151.66</strain>
    </source>
</reference>
<dbReference type="InterPro" id="IPR051340">
    <property type="entry name" value="Haloalkane_dehalogenase"/>
</dbReference>
<name>A0A5N5WZU0_9EURO</name>
<evidence type="ECO:0000313" key="4">
    <source>
        <dbReference type="Proteomes" id="UP000326565"/>
    </source>
</evidence>
<dbReference type="SUPFAM" id="SSF53474">
    <property type="entry name" value="alpha/beta-Hydrolases"/>
    <property type="match status" value="1"/>
</dbReference>
<dbReference type="InterPro" id="IPR000073">
    <property type="entry name" value="AB_hydrolase_1"/>
</dbReference>
<dbReference type="Gene3D" id="3.40.50.1820">
    <property type="entry name" value="alpha/beta hydrolase"/>
    <property type="match status" value="1"/>
</dbReference>
<sequence>MITCFTVQTPDGISWYCERQGDNGPNLVLIPSGEGDCFSFRKTAAALADRYQVLTFDMPGMSHTSAPESCYQSVTAQRLADQVVSLMDQLHIPTATFYGCSSGGATVLALVANHPTRVQSGIVHEVPYTVPGMLAGLLDLSDSEIVETCGRIFSSDLCEDRAAFDALGEEYQSRLNGNYVTWVRNYDGTVPASLTFADEDLKRRPLTWTLGALTPTGAFFANVGVAQRLGVTIRLLPSKHFPQITIPEQLAEHIAESASTFL</sequence>
<feature type="domain" description="AB hydrolase-1" evidence="2">
    <location>
        <begin position="26"/>
        <end position="126"/>
    </location>
</feature>
<dbReference type="Proteomes" id="UP000326565">
    <property type="component" value="Unassembled WGS sequence"/>
</dbReference>
<keyword evidence="4" id="KW-1185">Reference proteome</keyword>
<organism evidence="3 4">
    <name type="scientific">Aspergillus leporis</name>
    <dbReference type="NCBI Taxonomy" id="41062"/>
    <lineage>
        <taxon>Eukaryota</taxon>
        <taxon>Fungi</taxon>
        <taxon>Dikarya</taxon>
        <taxon>Ascomycota</taxon>
        <taxon>Pezizomycotina</taxon>
        <taxon>Eurotiomycetes</taxon>
        <taxon>Eurotiomycetidae</taxon>
        <taxon>Eurotiales</taxon>
        <taxon>Aspergillaceae</taxon>
        <taxon>Aspergillus</taxon>
        <taxon>Aspergillus subgen. Circumdati</taxon>
    </lineage>
</organism>
<dbReference type="AlphaFoldDB" id="A0A5N5WZU0"/>
<dbReference type="PANTHER" id="PTHR42977:SF3">
    <property type="entry name" value="AB HYDROLASE-1 DOMAIN-CONTAINING PROTEIN"/>
    <property type="match status" value="1"/>
</dbReference>
<evidence type="ECO:0000313" key="3">
    <source>
        <dbReference type="EMBL" id="KAB8072754.1"/>
    </source>
</evidence>
<gene>
    <name evidence="3" type="ORF">BDV29DRAFT_176814</name>
</gene>
<dbReference type="Pfam" id="PF00561">
    <property type="entry name" value="Abhydrolase_1"/>
    <property type="match status" value="1"/>
</dbReference>